<proteinExistence type="inferred from homology"/>
<comment type="caution">
    <text evidence="4">The sequence shown here is derived from an EMBL/GenBank/DDBJ whole genome shotgun (WGS) entry which is preliminary data.</text>
</comment>
<sequence length="110" mass="12398">MEKTATLNLRINQEVKHNAEVVLSALGLSMTSAITIYLKQIALKGAIPFELSLTQGPHHLNTDRMTADEIRSFLDKGIEDIETGKSMPAKEFFASFRREHTHDRVPNHNL</sequence>
<dbReference type="PANTHER" id="PTHR38781:SF1">
    <property type="entry name" value="ANTITOXIN DINJ-RELATED"/>
    <property type="match status" value="1"/>
</dbReference>
<name>A0A6I2UXY6_9FIRM</name>
<comment type="similarity">
    <text evidence="1">Belongs to the RelB/DinJ antitoxin family.</text>
</comment>
<dbReference type="PANTHER" id="PTHR38781">
    <property type="entry name" value="ANTITOXIN DINJ-RELATED"/>
    <property type="match status" value="1"/>
</dbReference>
<dbReference type="EMBL" id="VUNL01000007">
    <property type="protein sequence ID" value="MSV24954.1"/>
    <property type="molecule type" value="Genomic_DNA"/>
</dbReference>
<keyword evidence="2" id="KW-1277">Toxin-antitoxin system</keyword>
<keyword evidence="3" id="KW-0812">Transmembrane</keyword>
<accession>A0A6I2UXY6</accession>
<dbReference type="Gene3D" id="1.10.1220.10">
    <property type="entry name" value="Met repressor-like"/>
    <property type="match status" value="1"/>
</dbReference>
<dbReference type="RefSeq" id="WP_154620846.1">
    <property type="nucleotide sequence ID" value="NZ_VUNL01000007.1"/>
</dbReference>
<dbReference type="GO" id="GO:0006351">
    <property type="term" value="P:DNA-templated transcription"/>
    <property type="evidence" value="ECO:0007669"/>
    <property type="project" value="TreeGrafter"/>
</dbReference>
<dbReference type="InterPro" id="IPR013321">
    <property type="entry name" value="Arc_rbn_hlx_hlx"/>
</dbReference>
<evidence type="ECO:0000313" key="5">
    <source>
        <dbReference type="Proteomes" id="UP000430222"/>
    </source>
</evidence>
<dbReference type="Proteomes" id="UP000430222">
    <property type="component" value="Unassembled WGS sequence"/>
</dbReference>
<evidence type="ECO:0000256" key="1">
    <source>
        <dbReference type="ARBA" id="ARBA00010562"/>
    </source>
</evidence>
<dbReference type="GO" id="GO:0006355">
    <property type="term" value="P:regulation of DNA-templated transcription"/>
    <property type="evidence" value="ECO:0007669"/>
    <property type="project" value="InterPro"/>
</dbReference>
<dbReference type="AlphaFoldDB" id="A0A6I2UXY6"/>
<evidence type="ECO:0000256" key="2">
    <source>
        <dbReference type="ARBA" id="ARBA00022649"/>
    </source>
</evidence>
<reference evidence="4 5" key="1">
    <citation type="submission" date="2019-08" db="EMBL/GenBank/DDBJ databases">
        <title>In-depth cultivation of the pig gut microbiome towards novel bacterial diversity and tailored functional studies.</title>
        <authorList>
            <person name="Wylensek D."/>
            <person name="Hitch T.C.A."/>
            <person name="Clavel T."/>
        </authorList>
    </citation>
    <scope>NUCLEOTIDE SEQUENCE [LARGE SCALE GENOMIC DNA]</scope>
    <source>
        <strain evidence="5">WCA-380-WT-3B3</strain>
    </source>
</reference>
<evidence type="ECO:0000313" key="4">
    <source>
        <dbReference type="EMBL" id="MSV24954.1"/>
    </source>
</evidence>
<evidence type="ECO:0000256" key="3">
    <source>
        <dbReference type="SAM" id="Phobius"/>
    </source>
</evidence>
<dbReference type="NCBIfam" id="TIGR02384">
    <property type="entry name" value="RelB_DinJ"/>
    <property type="match status" value="1"/>
</dbReference>
<keyword evidence="3" id="KW-0472">Membrane</keyword>
<keyword evidence="3" id="KW-1133">Transmembrane helix</keyword>
<dbReference type="Pfam" id="PF04221">
    <property type="entry name" value="RelB"/>
    <property type="match status" value="1"/>
</dbReference>
<dbReference type="InterPro" id="IPR007337">
    <property type="entry name" value="RelB/DinJ"/>
</dbReference>
<organism evidence="4 5">
    <name type="scientific">Selenomonas montiformis</name>
    <dbReference type="NCBI Taxonomy" id="2652285"/>
    <lineage>
        <taxon>Bacteria</taxon>
        <taxon>Bacillati</taxon>
        <taxon>Bacillota</taxon>
        <taxon>Negativicutes</taxon>
        <taxon>Selenomonadales</taxon>
        <taxon>Selenomonadaceae</taxon>
        <taxon>Selenomonas</taxon>
    </lineage>
</organism>
<keyword evidence="5" id="KW-1185">Reference proteome</keyword>
<gene>
    <name evidence="4" type="ORF">FYJ78_07115</name>
</gene>
<feature type="transmembrane region" description="Helical" evidence="3">
    <location>
        <begin position="21"/>
        <end position="38"/>
    </location>
</feature>
<protein>
    <submittedName>
        <fullName evidence="4">Type II toxin-antitoxin system RelB/DinJ family antitoxin</fullName>
    </submittedName>
</protein>